<dbReference type="InterPro" id="IPR033412">
    <property type="entry name" value="PFOR_II"/>
</dbReference>
<dbReference type="PANTHER" id="PTHR32154:SF16">
    <property type="entry name" value="PYRUVATE FLAVODOXIN_FERREDOXIN OXIDOREDUCTASE DOMAIN PROTEIN"/>
    <property type="match status" value="1"/>
</dbReference>
<evidence type="ECO:0000256" key="5">
    <source>
        <dbReference type="ARBA" id="ARBA00048893"/>
    </source>
</evidence>
<name>A0A0P0N4V1_9CREN</name>
<dbReference type="InterPro" id="IPR029061">
    <property type="entry name" value="THDP-binding"/>
</dbReference>
<dbReference type="SUPFAM" id="SSF53323">
    <property type="entry name" value="Pyruvate-ferredoxin oxidoreductase, PFOR, domain III"/>
    <property type="match status" value="1"/>
</dbReference>
<dbReference type="InterPro" id="IPR019752">
    <property type="entry name" value="Pyrv/ketoisovalerate_OxRed_cat"/>
</dbReference>
<evidence type="ECO:0000313" key="11">
    <source>
        <dbReference type="Proteomes" id="UP000058613"/>
    </source>
</evidence>
<sequence>MVIGGPQGAGLETILQVLTTALAHNGYGVLSGREYHSNIIGRHSYVLIRVSSYEIPRSLTYPVEVLAAIDPETVFTHYNDLAAGGFLIYDIGGEDIHVGKIVSMGRHLRERIEEELSREGVEPIIKELVNYLESKGVKTLGLNYREIVSELREKYGVPPAKLVRYTSSIVVGAIAGLIGLDAESIHVGFSYKFAGKEKLVEPNVYIAMRVAEIVRKLYGAPLALEESRLPYTEYMIVSGNDVVAMGKIVGGVRFQSYYPITPAQDESFFLENYERLVVDGEQLASIVVLQTEDEIAAITTAIGASLAGARAATATSGPGFDLMVEGLSWAGINEVPVVITYYQRGGPSTGLPTRGGQSDLFAAVFSGHGEFPRIVVASGDHLEAFHDAVEAFNLAERYQLPVIHLLDKFLANSVVTIPVPSTHDMTIDRGKMISHVENPFEYKRFSLDGPVSRRAPLGHAVMWYTGNEHDEYGHITEDPVLRIEMYTKRMKKIELADREIPEEQRAQLYGSDDPEILLVGWGSVKGVAIDVVEMLEKKGIRVGYLHIHYMSPFPRRRVSELIDKIGLENIIAVEHSYEAQISKLIAMHTGKMIRKEIVKFTGRPIYMHELATAVSRILDGRDKVVLNYGA</sequence>
<feature type="domain" description="Pyruvate flavodoxin/ferredoxin oxidoreductase pyrimidine binding" evidence="7">
    <location>
        <begin position="246"/>
        <end position="486"/>
    </location>
</feature>
<keyword evidence="3" id="KW-0560">Oxidoreductase</keyword>
<protein>
    <recommendedName>
        <fullName evidence="2">2-oxoacid oxidoreductase (ferredoxin)</fullName>
        <ecNumber evidence="2">1.2.7.11</ecNumber>
    </recommendedName>
</protein>
<gene>
    <name evidence="10" type="ORF">Pdsh_04845</name>
    <name evidence="9" type="ORF">Pyrde_1713</name>
</gene>
<comment type="subunit">
    <text evidence="1">Heterodimer composed of an alpha and a beta subunit.</text>
</comment>
<feature type="domain" description="Pyruvate/ketoisovalerate oxidoreductase catalytic" evidence="6">
    <location>
        <begin position="8"/>
        <end position="209"/>
    </location>
</feature>
<dbReference type="NCBIfam" id="TIGR03710">
    <property type="entry name" value="OAFO_sf"/>
    <property type="match status" value="1"/>
</dbReference>
<proteinExistence type="predicted"/>
<feature type="domain" description="Pyruvate:ferredoxin oxidoreductase core" evidence="8">
    <location>
        <begin position="515"/>
        <end position="601"/>
    </location>
</feature>
<dbReference type="GO" id="GO:0019164">
    <property type="term" value="F:pyruvate synthase activity"/>
    <property type="evidence" value="ECO:0007669"/>
    <property type="project" value="UniProtKB-ARBA"/>
</dbReference>
<dbReference type="PANTHER" id="PTHR32154">
    <property type="entry name" value="PYRUVATE-FLAVODOXIN OXIDOREDUCTASE-RELATED"/>
    <property type="match status" value="1"/>
</dbReference>
<dbReference type="Pfam" id="PF01855">
    <property type="entry name" value="POR_N"/>
    <property type="match status" value="1"/>
</dbReference>
<organism evidence="9 11">
    <name type="scientific">Pyrodictium delaneyi</name>
    <dbReference type="NCBI Taxonomy" id="1273541"/>
    <lineage>
        <taxon>Archaea</taxon>
        <taxon>Thermoproteota</taxon>
        <taxon>Thermoprotei</taxon>
        <taxon>Desulfurococcales</taxon>
        <taxon>Pyrodictiaceae</taxon>
        <taxon>Pyrodictium</taxon>
    </lineage>
</organism>
<evidence type="ECO:0000256" key="1">
    <source>
        <dbReference type="ARBA" id="ARBA00011631"/>
    </source>
</evidence>
<dbReference type="NCBIfam" id="NF041170">
    <property type="entry name" value="Oxoac_fdxalpha_Archa"/>
    <property type="match status" value="1"/>
</dbReference>
<evidence type="ECO:0000259" key="6">
    <source>
        <dbReference type="Pfam" id="PF01558"/>
    </source>
</evidence>
<evidence type="ECO:0000313" key="10">
    <source>
        <dbReference type="EMBL" id="OWJ55023.1"/>
    </source>
</evidence>
<dbReference type="InterPro" id="IPR053400">
    <property type="entry name" value="2-oxoacid_Fdx_oxidoreductase"/>
</dbReference>
<dbReference type="Pfam" id="PF17147">
    <property type="entry name" value="PFOR_II"/>
    <property type="match status" value="1"/>
</dbReference>
<dbReference type="InterPro" id="IPR022367">
    <property type="entry name" value="2-oxoacid/accept_OxRdtase_asu"/>
</dbReference>
<evidence type="ECO:0000256" key="2">
    <source>
        <dbReference type="ARBA" id="ARBA00012691"/>
    </source>
</evidence>
<evidence type="ECO:0000313" key="9">
    <source>
        <dbReference type="EMBL" id="ALL01756.1"/>
    </source>
</evidence>
<dbReference type="Proteomes" id="UP000058613">
    <property type="component" value="Chromosome"/>
</dbReference>
<dbReference type="AlphaFoldDB" id="A0A0P0N4V1"/>
<dbReference type="Pfam" id="PF01558">
    <property type="entry name" value="POR"/>
    <property type="match status" value="1"/>
</dbReference>
<dbReference type="Gene3D" id="3.40.50.920">
    <property type="match status" value="1"/>
</dbReference>
<dbReference type="STRING" id="1273541.Pyrde_1713"/>
<dbReference type="InterPro" id="IPR002869">
    <property type="entry name" value="Pyrv_flavodox_OxRed_cen"/>
</dbReference>
<evidence type="ECO:0000259" key="8">
    <source>
        <dbReference type="Pfam" id="PF17147"/>
    </source>
</evidence>
<dbReference type="EC" id="1.2.7.11" evidence="2"/>
<evidence type="ECO:0000256" key="3">
    <source>
        <dbReference type="ARBA" id="ARBA00023002"/>
    </source>
</evidence>
<dbReference type="InterPro" id="IPR050722">
    <property type="entry name" value="Pyruvate:ferred/Flavod_OxRd"/>
</dbReference>
<evidence type="ECO:0000259" key="7">
    <source>
        <dbReference type="Pfam" id="PF01855"/>
    </source>
</evidence>
<dbReference type="Gene3D" id="3.40.920.10">
    <property type="entry name" value="Pyruvate-ferredoxin oxidoreductase, PFOR, domain III"/>
    <property type="match status" value="1"/>
</dbReference>
<dbReference type="EMBL" id="CP013011">
    <property type="protein sequence ID" value="ALL01756.1"/>
    <property type="molecule type" value="Genomic_DNA"/>
</dbReference>
<dbReference type="PATRIC" id="fig|1273541.4.peg.1824"/>
<dbReference type="Proteomes" id="UP000196694">
    <property type="component" value="Unassembled WGS sequence"/>
</dbReference>
<reference evidence="9 11" key="1">
    <citation type="submission" date="2015-10" db="EMBL/GenBank/DDBJ databases">
        <title>Complete genome sequence of hyperthermophilic archaeon Pyrodictium delaneyi Su06.</title>
        <authorList>
            <person name="Jung J.-H."/>
            <person name="Lin J."/>
            <person name="Holden J.F."/>
            <person name="Park C.-S."/>
        </authorList>
    </citation>
    <scope>NUCLEOTIDE SEQUENCE [LARGE SCALE GENOMIC DNA]</scope>
    <source>
        <strain evidence="9 11">Su06</strain>
    </source>
</reference>
<dbReference type="Gene3D" id="3.40.50.970">
    <property type="match status" value="1"/>
</dbReference>
<dbReference type="SUPFAM" id="SSF52518">
    <property type="entry name" value="Thiamin diphosphate-binding fold (THDP-binding)"/>
    <property type="match status" value="1"/>
</dbReference>
<keyword evidence="4" id="KW-0670">Pyruvate</keyword>
<reference evidence="10 12" key="2">
    <citation type="submission" date="2017-05" db="EMBL/GenBank/DDBJ databases">
        <title>The draft genome of the hyperthermophilic archaeon 'Pyrodictium delaneyi strain Hulk', an iron and nitrate reducer, reveals the capacity for sulfate reduction.</title>
        <authorList>
            <person name="Demey L.M."/>
            <person name="Miller C."/>
            <person name="Manzella M."/>
            <person name="Reguera G."/>
            <person name="Kashefi K."/>
        </authorList>
    </citation>
    <scope>NUCLEOTIDE SEQUENCE [LARGE SCALE GENOMIC DNA]</scope>
    <source>
        <strain evidence="10 12">Hulk</strain>
    </source>
</reference>
<dbReference type="InterPro" id="IPR002880">
    <property type="entry name" value="Pyrv_Fd/Flavodoxin_OxRdtase_N"/>
</dbReference>
<dbReference type="OrthoDB" id="31112at2157"/>
<dbReference type="GO" id="GO:0018491">
    <property type="term" value="F:2-oxobutyrate synthase activity"/>
    <property type="evidence" value="ECO:0007669"/>
    <property type="project" value="UniProtKB-ARBA"/>
</dbReference>
<dbReference type="SUPFAM" id="SSF52922">
    <property type="entry name" value="TK C-terminal domain-like"/>
    <property type="match status" value="1"/>
</dbReference>
<dbReference type="InterPro" id="IPR009014">
    <property type="entry name" value="Transketo_C/PFOR_II"/>
</dbReference>
<comment type="catalytic activity">
    <reaction evidence="5">
        <text>a 2-oxocarboxylate + 2 oxidized [2Fe-2S]-[ferredoxin] + CoA = an acyl-CoA + 2 reduced [2Fe-2S]-[ferredoxin] + CO2 + H(+)</text>
        <dbReference type="Rhea" id="RHEA:42316"/>
        <dbReference type="Rhea" id="RHEA-COMP:10000"/>
        <dbReference type="Rhea" id="RHEA-COMP:10001"/>
        <dbReference type="ChEBI" id="CHEBI:15378"/>
        <dbReference type="ChEBI" id="CHEBI:16526"/>
        <dbReference type="ChEBI" id="CHEBI:33737"/>
        <dbReference type="ChEBI" id="CHEBI:33738"/>
        <dbReference type="ChEBI" id="CHEBI:35179"/>
        <dbReference type="ChEBI" id="CHEBI:57287"/>
        <dbReference type="ChEBI" id="CHEBI:58342"/>
        <dbReference type="EC" id="1.2.7.11"/>
    </reaction>
</comment>
<dbReference type="EMBL" id="NCQP01000002">
    <property type="protein sequence ID" value="OWJ55023.1"/>
    <property type="molecule type" value="Genomic_DNA"/>
</dbReference>
<dbReference type="KEGG" id="pdl:Pyrde_1713"/>
<dbReference type="FunFam" id="3.40.50.970:FF:000022">
    <property type="entry name" value="2-oxoglutarate ferredoxin oxidoreductase alpha subunit"/>
    <property type="match status" value="1"/>
</dbReference>
<dbReference type="GO" id="GO:0006979">
    <property type="term" value="P:response to oxidative stress"/>
    <property type="evidence" value="ECO:0007669"/>
    <property type="project" value="TreeGrafter"/>
</dbReference>
<keyword evidence="12" id="KW-1185">Reference proteome</keyword>
<dbReference type="CDD" id="cd07034">
    <property type="entry name" value="TPP_PYR_PFOR_IOR-alpha_like"/>
    <property type="match status" value="1"/>
</dbReference>
<evidence type="ECO:0000313" key="12">
    <source>
        <dbReference type="Proteomes" id="UP000196694"/>
    </source>
</evidence>
<accession>A0A0P0N4V1</accession>
<evidence type="ECO:0000256" key="4">
    <source>
        <dbReference type="ARBA" id="ARBA00023317"/>
    </source>
</evidence>